<reference evidence="1" key="1">
    <citation type="submission" date="2020-02" db="EMBL/GenBank/DDBJ databases">
        <authorList>
            <person name="Lichtner F.J."/>
        </authorList>
    </citation>
    <scope>NUCLEOTIDE SEQUENCE</scope>
    <source>
        <strain evidence="1">G10</strain>
    </source>
</reference>
<name>A0A9P5GPL7_PENCR</name>
<proteinExistence type="predicted"/>
<gene>
    <name evidence="1" type="ORF">PCG10_004619</name>
</gene>
<organism evidence="1 2">
    <name type="scientific">Penicillium crustosum</name>
    <name type="common">Blue mold fungus</name>
    <dbReference type="NCBI Taxonomy" id="36656"/>
    <lineage>
        <taxon>Eukaryota</taxon>
        <taxon>Fungi</taxon>
        <taxon>Dikarya</taxon>
        <taxon>Ascomycota</taxon>
        <taxon>Pezizomycotina</taxon>
        <taxon>Eurotiomycetes</taxon>
        <taxon>Eurotiomycetidae</taxon>
        <taxon>Eurotiales</taxon>
        <taxon>Aspergillaceae</taxon>
        <taxon>Penicillium</taxon>
    </lineage>
</organism>
<evidence type="ECO:0000313" key="2">
    <source>
        <dbReference type="Proteomes" id="UP000701341"/>
    </source>
</evidence>
<comment type="caution">
    <text evidence="1">The sequence shown here is derived from an EMBL/GenBank/DDBJ whole genome shotgun (WGS) entry which is preliminary data.</text>
</comment>
<dbReference type="Proteomes" id="UP000701341">
    <property type="component" value="Unassembled WGS sequence"/>
</dbReference>
<dbReference type="EMBL" id="JAAOZQ010000026">
    <property type="protein sequence ID" value="KAF7525869.1"/>
    <property type="molecule type" value="Genomic_DNA"/>
</dbReference>
<evidence type="ECO:0000313" key="1">
    <source>
        <dbReference type="EMBL" id="KAF7525869.1"/>
    </source>
</evidence>
<accession>A0A9P5GPL7</accession>
<protein>
    <submittedName>
        <fullName evidence="1">Uncharacterized protein</fullName>
    </submittedName>
</protein>
<sequence length="137" mass="15845">MPRGLLVTSKYNLHVVRIDVKDSHDQFCNHRQAENASLRLTVNAREDNIEPLLLIRLGNFRSEVDRLSSTGKATEPRRRVEELDEDYNAKLAAYIEERARSRALKDTDRPTRLARWHLKPAVHGWLVARGQSDYLVS</sequence>
<keyword evidence="2" id="KW-1185">Reference proteome</keyword>
<dbReference type="AlphaFoldDB" id="A0A9P5GPL7"/>